<dbReference type="EMBL" id="JAIWYP010000009">
    <property type="protein sequence ID" value="KAH3769393.1"/>
    <property type="molecule type" value="Genomic_DNA"/>
</dbReference>
<comment type="caution">
    <text evidence="1">The sequence shown here is derived from an EMBL/GenBank/DDBJ whole genome shotgun (WGS) entry which is preliminary data.</text>
</comment>
<name>A0A9D4DY94_DREPO</name>
<evidence type="ECO:0000313" key="1">
    <source>
        <dbReference type="EMBL" id="KAH3769393.1"/>
    </source>
</evidence>
<organism evidence="1 2">
    <name type="scientific">Dreissena polymorpha</name>
    <name type="common">Zebra mussel</name>
    <name type="synonym">Mytilus polymorpha</name>
    <dbReference type="NCBI Taxonomy" id="45954"/>
    <lineage>
        <taxon>Eukaryota</taxon>
        <taxon>Metazoa</taxon>
        <taxon>Spiralia</taxon>
        <taxon>Lophotrochozoa</taxon>
        <taxon>Mollusca</taxon>
        <taxon>Bivalvia</taxon>
        <taxon>Autobranchia</taxon>
        <taxon>Heteroconchia</taxon>
        <taxon>Euheterodonta</taxon>
        <taxon>Imparidentia</taxon>
        <taxon>Neoheterodontei</taxon>
        <taxon>Myida</taxon>
        <taxon>Dreissenoidea</taxon>
        <taxon>Dreissenidae</taxon>
        <taxon>Dreissena</taxon>
    </lineage>
</organism>
<reference evidence="1" key="1">
    <citation type="journal article" date="2019" name="bioRxiv">
        <title>The Genome of the Zebra Mussel, Dreissena polymorpha: A Resource for Invasive Species Research.</title>
        <authorList>
            <person name="McCartney M.A."/>
            <person name="Auch B."/>
            <person name="Kono T."/>
            <person name="Mallez S."/>
            <person name="Zhang Y."/>
            <person name="Obille A."/>
            <person name="Becker A."/>
            <person name="Abrahante J.E."/>
            <person name="Garbe J."/>
            <person name="Badalamenti J.P."/>
            <person name="Herman A."/>
            <person name="Mangelson H."/>
            <person name="Liachko I."/>
            <person name="Sullivan S."/>
            <person name="Sone E.D."/>
            <person name="Koren S."/>
            <person name="Silverstein K.A.T."/>
            <person name="Beckman K.B."/>
            <person name="Gohl D.M."/>
        </authorList>
    </citation>
    <scope>NUCLEOTIDE SEQUENCE</scope>
    <source>
        <strain evidence="1">Duluth1</strain>
        <tissue evidence="1">Whole animal</tissue>
    </source>
</reference>
<dbReference type="Proteomes" id="UP000828390">
    <property type="component" value="Unassembled WGS sequence"/>
</dbReference>
<keyword evidence="2" id="KW-1185">Reference proteome</keyword>
<accession>A0A9D4DY94</accession>
<proteinExistence type="predicted"/>
<gene>
    <name evidence="1" type="ORF">DPMN_170660</name>
</gene>
<sequence length="50" mass="6112">MIEEGTCLFPYTVQEHKRNILDRMMESFFRQTDLQWSNIVHSHIKIKNFV</sequence>
<dbReference type="AlphaFoldDB" id="A0A9D4DY94"/>
<protein>
    <submittedName>
        <fullName evidence="1">Uncharacterized protein</fullName>
    </submittedName>
</protein>
<evidence type="ECO:0000313" key="2">
    <source>
        <dbReference type="Proteomes" id="UP000828390"/>
    </source>
</evidence>
<reference evidence="1" key="2">
    <citation type="submission" date="2020-11" db="EMBL/GenBank/DDBJ databases">
        <authorList>
            <person name="McCartney M.A."/>
            <person name="Auch B."/>
            <person name="Kono T."/>
            <person name="Mallez S."/>
            <person name="Becker A."/>
            <person name="Gohl D.M."/>
            <person name="Silverstein K.A.T."/>
            <person name="Koren S."/>
            <person name="Bechman K.B."/>
            <person name="Herman A."/>
            <person name="Abrahante J.E."/>
            <person name="Garbe J."/>
        </authorList>
    </citation>
    <scope>NUCLEOTIDE SEQUENCE</scope>
    <source>
        <strain evidence="1">Duluth1</strain>
        <tissue evidence="1">Whole animal</tissue>
    </source>
</reference>